<evidence type="ECO:0000256" key="1">
    <source>
        <dbReference type="ARBA" id="ARBA00001936"/>
    </source>
</evidence>
<dbReference type="SUPFAM" id="SSF52922">
    <property type="entry name" value="TK C-terminal domain-like"/>
    <property type="match status" value="1"/>
</dbReference>
<dbReference type="Proteomes" id="UP000502179">
    <property type="component" value="Chromosome"/>
</dbReference>
<dbReference type="CDD" id="cd02012">
    <property type="entry name" value="TPP_TK"/>
    <property type="match status" value="1"/>
</dbReference>
<reference evidence="6 7" key="1">
    <citation type="submission" date="2020-02" db="EMBL/GenBank/DDBJ databases">
        <title>Genome analysis of Thermosulfuriphilus ammonigenes ST65T, an anaerobic thermophilic chemolithoautotrophic bacterium isolated from a deep-sea hydrothermal vent.</title>
        <authorList>
            <person name="Slobodkina G."/>
            <person name="Allioux M."/>
            <person name="Merkel A."/>
            <person name="Alain K."/>
            <person name="Jebbar M."/>
            <person name="Slobodkin A."/>
        </authorList>
    </citation>
    <scope>NUCLEOTIDE SEQUENCE [LARGE SCALE GENOMIC DNA]</scope>
    <source>
        <strain evidence="6 7">ST65</strain>
    </source>
</reference>
<comment type="cofactor">
    <cofactor evidence="2">
        <name>Mg(2+)</name>
        <dbReference type="ChEBI" id="CHEBI:18420"/>
    </cofactor>
</comment>
<name>A0A6G7PY69_9BACT</name>
<sequence>MLEIRFVPYEEIVRIRHSNIDEYKKLQILSDICRLNAFSAVKKAGSGHLGSSFSALDILVFLYFKEMNVLELGISNPNRDIYFSSKGHDCPGQYSVLFAAGIINYDKLLNLRRLGGLDGHPDIRIPGIEANSGSLGMGISKAKGMALAKKMKGLKGRIFVMTGDGELQEGQIWEALQTTVHQKITNVNVIVDFNKIQTDKPLKEIIDLGDLEKKFEVFGWYVKRCDGHDFRDLEDAFSELKEITDRPKVLIADTIKGKGVSFMEGPTALEQGNGLYRWHAGAPDDDSYEAGFAELIDKINGHLRDVSLEPVKLELVETRQKGRVRLKDVAEKVVNAYGEALVEIGKRRKDIIVLDADLSADCGLRPFENTFPDRFIENGIAEQDMVSMAGGLALQGYLPIVNSFGVFLASRANEQIYTNATENTKIIYVCHYAGLIPAGPGKSHQSLRDISLFGALPNCIIVEPCNAIETKKALQWCVDESRELCMMRLVISPSPRTILFPDNYEFSFGKGTVLKDGEDVIIFSYGPVMLNEALKASEILEKENISLKVVNMPWINRIDKTWFENILTNFESIFVLDNHSIYGGLGDFFLNVLMESDNLRGKRLYKLAINEFPECGTPVEVLKYHRLDAESLASFIKTKIFK</sequence>
<organism evidence="6 7">
    <name type="scientific">Thermosulfuriphilus ammonigenes</name>
    <dbReference type="NCBI Taxonomy" id="1936021"/>
    <lineage>
        <taxon>Bacteria</taxon>
        <taxon>Pseudomonadati</taxon>
        <taxon>Thermodesulfobacteriota</taxon>
        <taxon>Thermodesulfobacteria</taxon>
        <taxon>Thermodesulfobacteriales</taxon>
        <taxon>Thermodesulfobacteriaceae</taxon>
        <taxon>Thermosulfuriphilus</taxon>
    </lineage>
</organism>
<evidence type="ECO:0000256" key="5">
    <source>
        <dbReference type="ARBA" id="ARBA00023052"/>
    </source>
</evidence>
<comment type="similarity">
    <text evidence="4">Belongs to the transketolase family.</text>
</comment>
<keyword evidence="7" id="KW-1185">Reference proteome</keyword>
<dbReference type="AlphaFoldDB" id="A0A6G7PY69"/>
<dbReference type="Pfam" id="PF02779">
    <property type="entry name" value="Transket_pyr"/>
    <property type="match status" value="1"/>
</dbReference>
<dbReference type="InterPro" id="IPR005474">
    <property type="entry name" value="Transketolase_N"/>
</dbReference>
<comment type="cofactor">
    <cofactor evidence="3">
        <name>thiamine diphosphate</name>
        <dbReference type="ChEBI" id="CHEBI:58937"/>
    </cofactor>
</comment>
<dbReference type="SUPFAM" id="SSF52518">
    <property type="entry name" value="Thiamin diphosphate-binding fold (THDP-binding)"/>
    <property type="match status" value="2"/>
</dbReference>
<proteinExistence type="inferred from homology"/>
<dbReference type="RefSeq" id="WP_166032571.1">
    <property type="nucleotide sequence ID" value="NZ_CP048877.1"/>
</dbReference>
<dbReference type="KEGG" id="tav:G4V39_08735"/>
<dbReference type="InterPro" id="IPR051157">
    <property type="entry name" value="PDH/Transketolase"/>
</dbReference>
<evidence type="ECO:0000256" key="2">
    <source>
        <dbReference type="ARBA" id="ARBA00001946"/>
    </source>
</evidence>
<dbReference type="PANTHER" id="PTHR43825">
    <property type="entry name" value="PYRUVATE DEHYDROGENASE E1 COMPONENT"/>
    <property type="match status" value="1"/>
</dbReference>
<accession>A0A6G7PY69</accession>
<evidence type="ECO:0000313" key="7">
    <source>
        <dbReference type="Proteomes" id="UP000502179"/>
    </source>
</evidence>
<dbReference type="FunFam" id="3.40.50.970:FF:000129">
    <property type="entry name" value="Transketolase"/>
    <property type="match status" value="1"/>
</dbReference>
<evidence type="ECO:0000256" key="3">
    <source>
        <dbReference type="ARBA" id="ARBA00001964"/>
    </source>
</evidence>
<dbReference type="EMBL" id="CP048877">
    <property type="protein sequence ID" value="QIJ72353.1"/>
    <property type="molecule type" value="Genomic_DNA"/>
</dbReference>
<dbReference type="Gene3D" id="3.40.50.920">
    <property type="match status" value="1"/>
</dbReference>
<comment type="cofactor">
    <cofactor evidence="1">
        <name>Mn(2+)</name>
        <dbReference type="ChEBI" id="CHEBI:29035"/>
    </cofactor>
</comment>
<dbReference type="InterPro" id="IPR005475">
    <property type="entry name" value="Transketolase-like_Pyr-bd"/>
</dbReference>
<dbReference type="SMART" id="SM00861">
    <property type="entry name" value="Transket_pyr"/>
    <property type="match status" value="1"/>
</dbReference>
<dbReference type="Pfam" id="PF00456">
    <property type="entry name" value="Transketolase_N"/>
    <property type="match status" value="1"/>
</dbReference>
<dbReference type="Pfam" id="PF02780">
    <property type="entry name" value="Transketolase_C"/>
    <property type="match status" value="1"/>
</dbReference>
<dbReference type="InterPro" id="IPR009014">
    <property type="entry name" value="Transketo_C/PFOR_II"/>
</dbReference>
<dbReference type="GO" id="GO:0005737">
    <property type="term" value="C:cytoplasm"/>
    <property type="evidence" value="ECO:0007669"/>
    <property type="project" value="UniProtKB-ARBA"/>
</dbReference>
<dbReference type="InterPro" id="IPR033248">
    <property type="entry name" value="Transketolase_C"/>
</dbReference>
<gene>
    <name evidence="6" type="ORF">G4V39_08735</name>
</gene>
<keyword evidence="5" id="KW-0786">Thiamine pyrophosphate</keyword>
<dbReference type="CDD" id="cd07033">
    <property type="entry name" value="TPP_PYR_DXS_TK_like"/>
    <property type="match status" value="1"/>
</dbReference>
<dbReference type="InterPro" id="IPR029061">
    <property type="entry name" value="THDP-binding"/>
</dbReference>
<dbReference type="Gene3D" id="3.40.50.970">
    <property type="match status" value="2"/>
</dbReference>
<evidence type="ECO:0000256" key="4">
    <source>
        <dbReference type="ARBA" id="ARBA00007131"/>
    </source>
</evidence>
<protein>
    <submittedName>
        <fullName evidence="6">1-deoxy-D-xylulose-5-phosphate synthase</fullName>
    </submittedName>
</protein>
<evidence type="ECO:0000313" key="6">
    <source>
        <dbReference type="EMBL" id="QIJ72353.1"/>
    </source>
</evidence>
<dbReference type="PANTHER" id="PTHR43825:SF5">
    <property type="entry name" value="HYPOTHETICAL TRANSKETOLASE FAMILY PROTEIN"/>
    <property type="match status" value="1"/>
</dbReference>